<evidence type="ECO:0000256" key="1">
    <source>
        <dbReference type="ARBA" id="ARBA00004196"/>
    </source>
</evidence>
<reference evidence="13" key="1">
    <citation type="submission" date="2017-06" db="EMBL/GenBank/DDBJ databases">
        <authorList>
            <person name="Varghese N."/>
            <person name="Submissions S."/>
        </authorList>
    </citation>
    <scope>NUCLEOTIDE SEQUENCE [LARGE SCALE GENOMIC DNA]</scope>
    <source>
        <strain evidence="13">DSM 15668</strain>
    </source>
</reference>
<feature type="signal peptide" evidence="10">
    <location>
        <begin position="1"/>
        <end position="20"/>
    </location>
</feature>
<dbReference type="GO" id="GO:0009055">
    <property type="term" value="F:electron transfer activity"/>
    <property type="evidence" value="ECO:0007669"/>
    <property type="project" value="InterPro"/>
</dbReference>
<evidence type="ECO:0000313" key="12">
    <source>
        <dbReference type="EMBL" id="SNR66607.1"/>
    </source>
</evidence>
<keyword evidence="13" id="KW-1185">Reference proteome</keyword>
<name>A0A238Y676_9BACT</name>
<gene>
    <name evidence="12" type="ORF">SAMN06265340_102151</name>
</gene>
<dbReference type="Proteomes" id="UP000198405">
    <property type="component" value="Unassembled WGS sequence"/>
</dbReference>
<dbReference type="PANTHER" id="PTHR30600">
    <property type="entry name" value="CYTOCHROME C PEROXIDASE-RELATED"/>
    <property type="match status" value="1"/>
</dbReference>
<keyword evidence="8 9" id="KW-0408">Iron</keyword>
<dbReference type="OrthoDB" id="9772811at2"/>
<dbReference type="SUPFAM" id="SSF46626">
    <property type="entry name" value="Cytochrome c"/>
    <property type="match status" value="2"/>
</dbReference>
<keyword evidence="7" id="KW-0560">Oxidoreductase</keyword>
<dbReference type="FunFam" id="1.10.760.10:FF:000004">
    <property type="entry name" value="Cytochrome c peroxidase"/>
    <property type="match status" value="1"/>
</dbReference>
<dbReference type="PROSITE" id="PS51007">
    <property type="entry name" value="CYTC"/>
    <property type="match status" value="2"/>
</dbReference>
<feature type="domain" description="Cytochrome c" evidence="11">
    <location>
        <begin position="118"/>
        <end position="249"/>
    </location>
</feature>
<keyword evidence="5 9" id="KW-0479">Metal-binding</keyword>
<keyword evidence="2" id="KW-0813">Transport</keyword>
<feature type="chain" id="PRO_5012240978" evidence="10">
    <location>
        <begin position="21"/>
        <end position="397"/>
    </location>
</feature>
<feature type="domain" description="Cytochrome c" evidence="11">
    <location>
        <begin position="272"/>
        <end position="379"/>
    </location>
</feature>
<keyword evidence="4 9" id="KW-0349">Heme</keyword>
<evidence type="ECO:0000256" key="3">
    <source>
        <dbReference type="ARBA" id="ARBA00022559"/>
    </source>
</evidence>
<accession>A0A238Y676</accession>
<dbReference type="GO" id="GO:0046872">
    <property type="term" value="F:metal ion binding"/>
    <property type="evidence" value="ECO:0007669"/>
    <property type="project" value="UniProtKB-KW"/>
</dbReference>
<dbReference type="InterPro" id="IPR009056">
    <property type="entry name" value="Cyt_c-like_dom"/>
</dbReference>
<organism evidence="12 13">
    <name type="scientific">Desulfurobacterium atlanticum</name>
    <dbReference type="NCBI Taxonomy" id="240169"/>
    <lineage>
        <taxon>Bacteria</taxon>
        <taxon>Pseudomonadati</taxon>
        <taxon>Aquificota</taxon>
        <taxon>Aquificia</taxon>
        <taxon>Desulfurobacteriales</taxon>
        <taxon>Desulfurobacteriaceae</taxon>
        <taxon>Desulfurobacterium</taxon>
    </lineage>
</organism>
<dbReference type="PANTHER" id="PTHR30600:SF7">
    <property type="entry name" value="CYTOCHROME C PEROXIDASE-RELATED"/>
    <property type="match status" value="1"/>
</dbReference>
<evidence type="ECO:0000256" key="2">
    <source>
        <dbReference type="ARBA" id="ARBA00022448"/>
    </source>
</evidence>
<dbReference type="RefSeq" id="WP_089322498.1">
    <property type="nucleotide sequence ID" value="NZ_FZOB01000002.1"/>
</dbReference>
<evidence type="ECO:0000256" key="4">
    <source>
        <dbReference type="ARBA" id="ARBA00022617"/>
    </source>
</evidence>
<dbReference type="GO" id="GO:0030313">
    <property type="term" value="C:cell envelope"/>
    <property type="evidence" value="ECO:0007669"/>
    <property type="project" value="UniProtKB-SubCell"/>
</dbReference>
<evidence type="ECO:0000256" key="10">
    <source>
        <dbReference type="SAM" id="SignalP"/>
    </source>
</evidence>
<keyword evidence="10" id="KW-0732">Signal</keyword>
<comment type="subcellular location">
    <subcellularLocation>
        <location evidence="1">Cell envelope</location>
    </subcellularLocation>
</comment>
<dbReference type="GO" id="GO:0020037">
    <property type="term" value="F:heme binding"/>
    <property type="evidence" value="ECO:0007669"/>
    <property type="project" value="InterPro"/>
</dbReference>
<evidence type="ECO:0000256" key="8">
    <source>
        <dbReference type="ARBA" id="ARBA00023004"/>
    </source>
</evidence>
<dbReference type="EMBL" id="FZOB01000002">
    <property type="protein sequence ID" value="SNR66607.1"/>
    <property type="molecule type" value="Genomic_DNA"/>
</dbReference>
<proteinExistence type="predicted"/>
<evidence type="ECO:0000256" key="7">
    <source>
        <dbReference type="ARBA" id="ARBA00023002"/>
    </source>
</evidence>
<sequence>MKKLLLSVTAMLAISVSAKAGVWETTCSNCHGRVAPSKTQILEKFATPEDLVKRARELVNAGVMPKGLQFGLAAKELYGRMPKMKGVHMPPKTDKYTRFFEVLPSTPPIPADNPMTVAKVKLGKMLYFDPRLSRSNLISCNTCHNLSIGGDDNQKTSIGDKWQKGPRNAPTVFNAAFLKVQFWDGRAATLEEQAKGPLTAHVEMNATPEMVVKKLKAIPEYREMFKKAFPGEVDPITFDNVAKAIAAYERTLITPNSPFDRYLSGDKKALSRVQIEGMKLFVDKGCVSCHRGPVLSDGMFHKFKINDDKGRYEVTKRKEDMYKFRTAQLRMVSQTAPYFHDGSAKTLEEAIDIMAKKMLNVKLTRSEIYRIRKFLDSLTGQVPMEAVVLPVLDDSSR</sequence>
<evidence type="ECO:0000259" key="11">
    <source>
        <dbReference type="PROSITE" id="PS51007"/>
    </source>
</evidence>
<dbReference type="InterPro" id="IPR004852">
    <property type="entry name" value="Di-haem_cyt_c_peroxidsae"/>
</dbReference>
<evidence type="ECO:0000313" key="13">
    <source>
        <dbReference type="Proteomes" id="UP000198405"/>
    </source>
</evidence>
<dbReference type="Pfam" id="PF03150">
    <property type="entry name" value="CCP_MauG"/>
    <property type="match status" value="1"/>
</dbReference>
<dbReference type="InterPro" id="IPR051395">
    <property type="entry name" value="Cytochrome_c_Peroxidase/MauG"/>
</dbReference>
<keyword evidence="6" id="KW-0249">Electron transport</keyword>
<dbReference type="GO" id="GO:0004130">
    <property type="term" value="F:cytochrome-c peroxidase activity"/>
    <property type="evidence" value="ECO:0007669"/>
    <property type="project" value="TreeGrafter"/>
</dbReference>
<keyword evidence="3 12" id="KW-0575">Peroxidase</keyword>
<protein>
    <submittedName>
        <fullName evidence="12">Cytochrome c peroxidase</fullName>
    </submittedName>
</protein>
<evidence type="ECO:0000256" key="9">
    <source>
        <dbReference type="PROSITE-ProRule" id="PRU00433"/>
    </source>
</evidence>
<dbReference type="Gene3D" id="1.10.760.10">
    <property type="entry name" value="Cytochrome c-like domain"/>
    <property type="match status" value="2"/>
</dbReference>
<evidence type="ECO:0000256" key="5">
    <source>
        <dbReference type="ARBA" id="ARBA00022723"/>
    </source>
</evidence>
<evidence type="ECO:0000256" key="6">
    <source>
        <dbReference type="ARBA" id="ARBA00022982"/>
    </source>
</evidence>
<dbReference type="InterPro" id="IPR036909">
    <property type="entry name" value="Cyt_c-like_dom_sf"/>
</dbReference>
<dbReference type="AlphaFoldDB" id="A0A238Y676"/>